<feature type="domain" description="RNase H type-1" evidence="1">
    <location>
        <begin position="198"/>
        <end position="277"/>
    </location>
</feature>
<dbReference type="GO" id="GO:0004523">
    <property type="term" value="F:RNA-DNA hybrid ribonuclease activity"/>
    <property type="evidence" value="ECO:0007669"/>
    <property type="project" value="InterPro"/>
</dbReference>
<evidence type="ECO:0000259" key="1">
    <source>
        <dbReference type="Pfam" id="PF13456"/>
    </source>
</evidence>
<dbReference type="InterPro" id="IPR002156">
    <property type="entry name" value="RNaseH_domain"/>
</dbReference>
<dbReference type="Pfam" id="PF13456">
    <property type="entry name" value="RVT_3"/>
    <property type="match status" value="1"/>
</dbReference>
<dbReference type="EnsemblPlants" id="AUR62024077-RA">
    <property type="protein sequence ID" value="AUR62024077-RA:cds"/>
    <property type="gene ID" value="AUR62024077"/>
</dbReference>
<dbReference type="GO" id="GO:0003676">
    <property type="term" value="F:nucleic acid binding"/>
    <property type="evidence" value="ECO:0007669"/>
    <property type="project" value="InterPro"/>
</dbReference>
<organism evidence="2 3">
    <name type="scientific">Chenopodium quinoa</name>
    <name type="common">Quinoa</name>
    <dbReference type="NCBI Taxonomy" id="63459"/>
    <lineage>
        <taxon>Eukaryota</taxon>
        <taxon>Viridiplantae</taxon>
        <taxon>Streptophyta</taxon>
        <taxon>Embryophyta</taxon>
        <taxon>Tracheophyta</taxon>
        <taxon>Spermatophyta</taxon>
        <taxon>Magnoliopsida</taxon>
        <taxon>eudicotyledons</taxon>
        <taxon>Gunneridae</taxon>
        <taxon>Pentapetalae</taxon>
        <taxon>Caryophyllales</taxon>
        <taxon>Chenopodiaceae</taxon>
        <taxon>Chenopodioideae</taxon>
        <taxon>Atripliceae</taxon>
        <taxon>Chenopodium</taxon>
    </lineage>
</organism>
<reference evidence="2" key="2">
    <citation type="submission" date="2021-03" db="UniProtKB">
        <authorList>
            <consortium name="EnsemblPlants"/>
        </authorList>
    </citation>
    <scope>IDENTIFICATION</scope>
</reference>
<evidence type="ECO:0000313" key="3">
    <source>
        <dbReference type="Proteomes" id="UP000596660"/>
    </source>
</evidence>
<dbReference type="InterPro" id="IPR052929">
    <property type="entry name" value="RNase_H-like_EbsB-rel"/>
</dbReference>
<dbReference type="PANTHER" id="PTHR47074:SF48">
    <property type="entry name" value="POLYNUCLEOTIDYL TRANSFERASE, RIBONUCLEASE H-LIKE SUPERFAMILY PROTEIN"/>
    <property type="match status" value="1"/>
</dbReference>
<keyword evidence="3" id="KW-1185">Reference proteome</keyword>
<reference evidence="2" key="1">
    <citation type="journal article" date="2017" name="Nature">
        <title>The genome of Chenopodium quinoa.</title>
        <authorList>
            <person name="Jarvis D.E."/>
            <person name="Ho Y.S."/>
            <person name="Lightfoot D.J."/>
            <person name="Schmoeckel S.M."/>
            <person name="Li B."/>
            <person name="Borm T.J.A."/>
            <person name="Ohyanagi H."/>
            <person name="Mineta K."/>
            <person name="Michell C.T."/>
            <person name="Saber N."/>
            <person name="Kharbatia N.M."/>
            <person name="Rupper R.R."/>
            <person name="Sharp A.R."/>
            <person name="Dally N."/>
            <person name="Boughton B.A."/>
            <person name="Woo Y.H."/>
            <person name="Gao G."/>
            <person name="Schijlen E.G.W.M."/>
            <person name="Guo X."/>
            <person name="Momin A.A."/>
            <person name="Negrao S."/>
            <person name="Al-Babili S."/>
            <person name="Gehring C."/>
            <person name="Roessner U."/>
            <person name="Jung C."/>
            <person name="Murphy K."/>
            <person name="Arold S.T."/>
            <person name="Gojobori T."/>
            <person name="van der Linden C.G."/>
            <person name="van Loo E.N."/>
            <person name="Jellen E.N."/>
            <person name="Maughan P.J."/>
            <person name="Tester M."/>
        </authorList>
    </citation>
    <scope>NUCLEOTIDE SEQUENCE [LARGE SCALE GENOMIC DNA]</scope>
    <source>
        <strain evidence="2">cv. PI 614886</strain>
    </source>
</reference>
<name>A0A803M6K4_CHEQI</name>
<sequence>MARDDCGRVLDVMTHRVEGDFFFIVLAEAMAARMGMVLVSNFGYRSEELECDSLLALCLEKYLGAKALLLDDLKWRFGNGDRINVWEDDWLLGETACKVPTLNLHSPTDLKVSDLIDYEYGDWNEAPLNEHLTDEDTGLIYKAPRSSFSDVFVWMTEKLSGEDLISFAAMSWATWSLMRGVLPRNAWVRPAAGVVRINTDAAVIAGVGGVGLGVCIRDDQGKLLATIVCRESGNGSVRLAEALATRWGIKIEHQLGFGKAELECDALEVLPDASGRATTLLQRVLAALSQ</sequence>
<accession>A0A803M6K4</accession>
<dbReference type="AlphaFoldDB" id="A0A803M6K4"/>
<proteinExistence type="predicted"/>
<dbReference type="PANTHER" id="PTHR47074">
    <property type="entry name" value="BNAC02G40300D PROTEIN"/>
    <property type="match status" value="1"/>
</dbReference>
<dbReference type="Gramene" id="AUR62024077-RA">
    <property type="protein sequence ID" value="AUR62024077-RA:cds"/>
    <property type="gene ID" value="AUR62024077"/>
</dbReference>
<protein>
    <recommendedName>
        <fullName evidence="1">RNase H type-1 domain-containing protein</fullName>
    </recommendedName>
</protein>
<evidence type="ECO:0000313" key="2">
    <source>
        <dbReference type="EnsemblPlants" id="AUR62024077-RA:cds"/>
    </source>
</evidence>
<dbReference type="Proteomes" id="UP000596660">
    <property type="component" value="Unplaced"/>
</dbReference>